<evidence type="ECO:0000313" key="2">
    <source>
        <dbReference type="EMBL" id="OEU19871.1"/>
    </source>
</evidence>
<dbReference type="InterPro" id="IPR028978">
    <property type="entry name" value="Chorismate_lyase_/UTRA_dom_sf"/>
</dbReference>
<accession>A0A1E7FNY6</accession>
<dbReference type="AlphaFoldDB" id="A0A1E7FNY6"/>
<dbReference type="SUPFAM" id="SSF64288">
    <property type="entry name" value="Chorismate lyase-like"/>
    <property type="match status" value="1"/>
</dbReference>
<organism evidence="2 3">
    <name type="scientific">Fragilariopsis cylindrus CCMP1102</name>
    <dbReference type="NCBI Taxonomy" id="635003"/>
    <lineage>
        <taxon>Eukaryota</taxon>
        <taxon>Sar</taxon>
        <taxon>Stramenopiles</taxon>
        <taxon>Ochrophyta</taxon>
        <taxon>Bacillariophyta</taxon>
        <taxon>Bacillariophyceae</taxon>
        <taxon>Bacillariophycidae</taxon>
        <taxon>Bacillariales</taxon>
        <taxon>Bacillariaceae</taxon>
        <taxon>Fragilariopsis</taxon>
    </lineage>
</organism>
<protein>
    <submittedName>
        <fullName evidence="2">Uncharacterized protein</fullName>
    </submittedName>
</protein>
<proteinExistence type="predicted"/>
<dbReference type="KEGG" id="fcy:FRACYDRAFT_268115"/>
<keyword evidence="3" id="KW-1185">Reference proteome</keyword>
<evidence type="ECO:0000256" key="1">
    <source>
        <dbReference type="SAM" id="MobiDB-lite"/>
    </source>
</evidence>
<gene>
    <name evidence="2" type="ORF">FRACYDRAFT_268115</name>
</gene>
<dbReference type="InParanoid" id="A0A1E7FNY6"/>
<dbReference type="OrthoDB" id="5673at2759"/>
<reference evidence="2 3" key="1">
    <citation type="submission" date="2016-09" db="EMBL/GenBank/DDBJ databases">
        <title>Extensive genetic diversity and differential bi-allelic expression allows diatom success in the polar Southern Ocean.</title>
        <authorList>
            <consortium name="DOE Joint Genome Institute"/>
            <person name="Mock T."/>
            <person name="Otillar R.P."/>
            <person name="Strauss J."/>
            <person name="Dupont C."/>
            <person name="Frickenhaus S."/>
            <person name="Maumus F."/>
            <person name="Mcmullan M."/>
            <person name="Sanges R."/>
            <person name="Schmutz J."/>
            <person name="Toseland A."/>
            <person name="Valas R."/>
            <person name="Veluchamy A."/>
            <person name="Ward B.J."/>
            <person name="Allen A."/>
            <person name="Barry K."/>
            <person name="Falciatore A."/>
            <person name="Ferrante M."/>
            <person name="Fortunato A.E."/>
            <person name="Gloeckner G."/>
            <person name="Gruber A."/>
            <person name="Hipkin R."/>
            <person name="Janech M."/>
            <person name="Kroth P."/>
            <person name="Leese F."/>
            <person name="Lindquist E."/>
            <person name="Lyon B.R."/>
            <person name="Martin J."/>
            <person name="Mayer C."/>
            <person name="Parker M."/>
            <person name="Quesneville H."/>
            <person name="Raymond J."/>
            <person name="Uhlig C."/>
            <person name="Valentin K.U."/>
            <person name="Worden A.Z."/>
            <person name="Armbrust E.V."/>
            <person name="Bowler C."/>
            <person name="Green B."/>
            <person name="Moulton V."/>
            <person name="Van Oosterhout C."/>
            <person name="Grigoriev I."/>
        </authorList>
    </citation>
    <scope>NUCLEOTIDE SEQUENCE [LARGE SCALE GENOMIC DNA]</scope>
    <source>
        <strain evidence="2 3">CCMP1102</strain>
    </source>
</reference>
<dbReference type="Gene3D" id="3.40.1410.10">
    <property type="entry name" value="Chorismate lyase-like"/>
    <property type="match status" value="1"/>
</dbReference>
<feature type="region of interest" description="Disordered" evidence="1">
    <location>
        <begin position="30"/>
        <end position="59"/>
    </location>
</feature>
<dbReference type="EMBL" id="KV784355">
    <property type="protein sequence ID" value="OEU19871.1"/>
    <property type="molecule type" value="Genomic_DNA"/>
</dbReference>
<name>A0A1E7FNY6_9STRA</name>
<feature type="compositionally biased region" description="Low complexity" evidence="1">
    <location>
        <begin position="44"/>
        <end position="59"/>
    </location>
</feature>
<evidence type="ECO:0000313" key="3">
    <source>
        <dbReference type="Proteomes" id="UP000095751"/>
    </source>
</evidence>
<sequence length="170" mass="19115">MAVTANGNLQRLFSSYYDAPVVVEMVHCMRKQQHQQDDEDEDGVNVNNNNNNNNNNNDGTASIHAVWDRRVLLKIFNQTFCTADSVIVVHSQEVEDLVESGKVGIGQLFRHFNILPEFNLLEAGLTPTTTNGDGGGGFWRYYTLESDLVTCSIREVFCNDVWNLSPSDEK</sequence>
<dbReference type="Proteomes" id="UP000095751">
    <property type="component" value="Unassembled WGS sequence"/>
</dbReference>